<sequence length="117" mass="13871">MHTIGNHALDIFIIDKENRSLIDFKKSKRIDANSCSNPKKQKMERNTLVSEKEIELANIKISHEIEMCKLKKQREEFINKITMEKLLLEKKELQEKFKLAKYRAQKEMGDDYVSDID</sequence>
<proteinExistence type="predicted"/>
<dbReference type="GeneID" id="112468033"/>
<evidence type="ECO:0000313" key="1">
    <source>
        <dbReference type="Proteomes" id="UP000504618"/>
    </source>
</evidence>
<dbReference type="Proteomes" id="UP000504618">
    <property type="component" value="Unplaced"/>
</dbReference>
<accession>A0A6J1RJD3</accession>
<evidence type="ECO:0000313" key="2">
    <source>
        <dbReference type="RefSeq" id="XP_024892806.1"/>
    </source>
</evidence>
<protein>
    <submittedName>
        <fullName evidence="2">Uncharacterized protein LOC112468033</fullName>
    </submittedName>
</protein>
<name>A0A6J1RJD3_9HYME</name>
<dbReference type="OrthoDB" id="7699612at2759"/>
<dbReference type="AlphaFoldDB" id="A0A6J1RJD3"/>
<gene>
    <name evidence="2" type="primary">LOC112468033</name>
</gene>
<reference evidence="2" key="1">
    <citation type="submission" date="2025-08" db="UniProtKB">
        <authorList>
            <consortium name="RefSeq"/>
        </authorList>
    </citation>
    <scope>IDENTIFICATION</scope>
    <source>
        <tissue evidence="2">Whole body</tissue>
    </source>
</reference>
<dbReference type="RefSeq" id="XP_024892806.1">
    <property type="nucleotide sequence ID" value="XM_025037038.1"/>
</dbReference>
<keyword evidence="1" id="KW-1185">Reference proteome</keyword>
<organism evidence="1 2">
    <name type="scientific">Temnothorax curvispinosus</name>
    <dbReference type="NCBI Taxonomy" id="300111"/>
    <lineage>
        <taxon>Eukaryota</taxon>
        <taxon>Metazoa</taxon>
        <taxon>Ecdysozoa</taxon>
        <taxon>Arthropoda</taxon>
        <taxon>Hexapoda</taxon>
        <taxon>Insecta</taxon>
        <taxon>Pterygota</taxon>
        <taxon>Neoptera</taxon>
        <taxon>Endopterygota</taxon>
        <taxon>Hymenoptera</taxon>
        <taxon>Apocrita</taxon>
        <taxon>Aculeata</taxon>
        <taxon>Formicoidea</taxon>
        <taxon>Formicidae</taxon>
        <taxon>Myrmicinae</taxon>
        <taxon>Temnothorax</taxon>
    </lineage>
</organism>